<reference evidence="2" key="2">
    <citation type="submission" date="2023-06" db="EMBL/GenBank/DDBJ databases">
        <authorList>
            <consortium name="Lawrence Berkeley National Laboratory"/>
            <person name="Haridas S."/>
            <person name="Hensen N."/>
            <person name="Bonometti L."/>
            <person name="Westerberg I."/>
            <person name="Brannstrom I.O."/>
            <person name="Guillou S."/>
            <person name="Cros-Aarteil S."/>
            <person name="Calhoun S."/>
            <person name="Kuo A."/>
            <person name="Mondo S."/>
            <person name="Pangilinan J."/>
            <person name="Riley R."/>
            <person name="Labutti K."/>
            <person name="Andreopoulos B."/>
            <person name="Lipzen A."/>
            <person name="Chen C."/>
            <person name="Yanf M."/>
            <person name="Daum C."/>
            <person name="Ng V."/>
            <person name="Clum A."/>
            <person name="Steindorff A."/>
            <person name="Ohm R."/>
            <person name="Martin F."/>
            <person name="Silar P."/>
            <person name="Natvig D."/>
            <person name="Lalanne C."/>
            <person name="Gautier V."/>
            <person name="Ament-Velasquez S.L."/>
            <person name="Kruys A."/>
            <person name="Hutchinson M.I."/>
            <person name="Powell A.J."/>
            <person name="Barry K."/>
            <person name="Miller A.N."/>
            <person name="Grigoriev I.V."/>
            <person name="Debuchy R."/>
            <person name="Gladieux P."/>
            <person name="Thoren M.H."/>
            <person name="Johannesson H."/>
        </authorList>
    </citation>
    <scope>NUCLEOTIDE SEQUENCE</scope>
    <source>
        <strain evidence="2">CBS 560.94</strain>
    </source>
</reference>
<evidence type="ECO:0000313" key="2">
    <source>
        <dbReference type="EMBL" id="KAK3350649.1"/>
    </source>
</evidence>
<accession>A0AAE0MUE6</accession>
<evidence type="ECO:0000313" key="3">
    <source>
        <dbReference type="Proteomes" id="UP001278500"/>
    </source>
</evidence>
<organism evidence="2 3">
    <name type="scientific">Neurospora tetraspora</name>
    <dbReference type="NCBI Taxonomy" id="94610"/>
    <lineage>
        <taxon>Eukaryota</taxon>
        <taxon>Fungi</taxon>
        <taxon>Dikarya</taxon>
        <taxon>Ascomycota</taxon>
        <taxon>Pezizomycotina</taxon>
        <taxon>Sordariomycetes</taxon>
        <taxon>Sordariomycetidae</taxon>
        <taxon>Sordariales</taxon>
        <taxon>Sordariaceae</taxon>
        <taxon>Neurospora</taxon>
    </lineage>
</organism>
<feature type="compositionally biased region" description="Acidic residues" evidence="1">
    <location>
        <begin position="193"/>
        <end position="205"/>
    </location>
</feature>
<dbReference type="RefSeq" id="XP_062683944.1">
    <property type="nucleotide sequence ID" value="XM_062831598.1"/>
</dbReference>
<name>A0AAE0MUE6_9PEZI</name>
<keyword evidence="3" id="KW-1185">Reference proteome</keyword>
<sequence>MHSLDPLVCFPRHTFNSRIGSLGMFVSQGSHHGTGPQLDKTTTGDIARNVRNSGEKASKHLIVGSTSGLWNGIIKALEDGIVRNGFLLQKSTARNKLPRGRDSLQLHCRAPKKVLPILQRATSCPEPHQEIIENGRSRPLLDRRKKCPDSSTAFLNYGEISTRLSSSDVSEVVDRYRHPRPGPPDDNTPNCTSDDDDDDDDDTEA</sequence>
<proteinExistence type="predicted"/>
<reference evidence="2" key="1">
    <citation type="journal article" date="2023" name="Mol. Phylogenet. Evol.">
        <title>Genome-scale phylogeny and comparative genomics of the fungal order Sordariales.</title>
        <authorList>
            <person name="Hensen N."/>
            <person name="Bonometti L."/>
            <person name="Westerberg I."/>
            <person name="Brannstrom I.O."/>
            <person name="Guillou S."/>
            <person name="Cros-Aarteil S."/>
            <person name="Calhoun S."/>
            <person name="Haridas S."/>
            <person name="Kuo A."/>
            <person name="Mondo S."/>
            <person name="Pangilinan J."/>
            <person name="Riley R."/>
            <person name="LaButti K."/>
            <person name="Andreopoulos B."/>
            <person name="Lipzen A."/>
            <person name="Chen C."/>
            <person name="Yan M."/>
            <person name="Daum C."/>
            <person name="Ng V."/>
            <person name="Clum A."/>
            <person name="Steindorff A."/>
            <person name="Ohm R.A."/>
            <person name="Martin F."/>
            <person name="Silar P."/>
            <person name="Natvig D.O."/>
            <person name="Lalanne C."/>
            <person name="Gautier V."/>
            <person name="Ament-Velasquez S.L."/>
            <person name="Kruys A."/>
            <person name="Hutchinson M.I."/>
            <person name="Powell A.J."/>
            <person name="Barry K."/>
            <person name="Miller A.N."/>
            <person name="Grigoriev I.V."/>
            <person name="Debuchy R."/>
            <person name="Gladieux P."/>
            <person name="Hiltunen Thoren M."/>
            <person name="Johannesson H."/>
        </authorList>
    </citation>
    <scope>NUCLEOTIDE SEQUENCE</scope>
    <source>
        <strain evidence="2">CBS 560.94</strain>
    </source>
</reference>
<dbReference type="EMBL" id="JAUEPP010000002">
    <property type="protein sequence ID" value="KAK3350649.1"/>
    <property type="molecule type" value="Genomic_DNA"/>
</dbReference>
<protein>
    <submittedName>
        <fullName evidence="2">Uncharacterized protein</fullName>
    </submittedName>
</protein>
<evidence type="ECO:0000256" key="1">
    <source>
        <dbReference type="SAM" id="MobiDB-lite"/>
    </source>
</evidence>
<dbReference type="Proteomes" id="UP001278500">
    <property type="component" value="Unassembled WGS sequence"/>
</dbReference>
<comment type="caution">
    <text evidence="2">The sequence shown here is derived from an EMBL/GenBank/DDBJ whole genome shotgun (WGS) entry which is preliminary data.</text>
</comment>
<dbReference type="AlphaFoldDB" id="A0AAE0MUE6"/>
<dbReference type="GeneID" id="87868752"/>
<feature type="region of interest" description="Disordered" evidence="1">
    <location>
        <begin position="165"/>
        <end position="205"/>
    </location>
</feature>
<gene>
    <name evidence="2" type="ORF">B0H65DRAFT_94957</name>
</gene>